<evidence type="ECO:0000313" key="2">
    <source>
        <dbReference type="Proteomes" id="UP001232148"/>
    </source>
</evidence>
<dbReference type="Proteomes" id="UP001232148">
    <property type="component" value="Unassembled WGS sequence"/>
</dbReference>
<proteinExistence type="predicted"/>
<accession>A0AAD9M4F8</accession>
<gene>
    <name evidence="1" type="ORF">LX32DRAFT_392898</name>
</gene>
<reference evidence="1" key="1">
    <citation type="submission" date="2021-06" db="EMBL/GenBank/DDBJ databases">
        <title>Comparative genomics, transcriptomics and evolutionary studies reveal genomic signatures of adaptation to plant cell wall in hemibiotrophic fungi.</title>
        <authorList>
            <consortium name="DOE Joint Genome Institute"/>
            <person name="Baroncelli R."/>
            <person name="Diaz J.F."/>
            <person name="Benocci T."/>
            <person name="Peng M."/>
            <person name="Battaglia E."/>
            <person name="Haridas S."/>
            <person name="Andreopoulos W."/>
            <person name="Labutti K."/>
            <person name="Pangilinan J."/>
            <person name="Floch G.L."/>
            <person name="Makela M.R."/>
            <person name="Henrissat B."/>
            <person name="Grigoriev I.V."/>
            <person name="Crouch J.A."/>
            <person name="De Vries R.P."/>
            <person name="Sukno S.A."/>
            <person name="Thon M.R."/>
        </authorList>
    </citation>
    <scope>NUCLEOTIDE SEQUENCE</scope>
    <source>
        <strain evidence="1">MAFF235873</strain>
    </source>
</reference>
<protein>
    <submittedName>
        <fullName evidence="1">Uncharacterized protein</fullName>
    </submittedName>
</protein>
<keyword evidence="2" id="KW-1185">Reference proteome</keyword>
<organism evidence="1 2">
    <name type="scientific">Colletotrichum zoysiae</name>
    <dbReference type="NCBI Taxonomy" id="1216348"/>
    <lineage>
        <taxon>Eukaryota</taxon>
        <taxon>Fungi</taxon>
        <taxon>Dikarya</taxon>
        <taxon>Ascomycota</taxon>
        <taxon>Pezizomycotina</taxon>
        <taxon>Sordariomycetes</taxon>
        <taxon>Hypocreomycetidae</taxon>
        <taxon>Glomerellales</taxon>
        <taxon>Glomerellaceae</taxon>
        <taxon>Colletotrichum</taxon>
        <taxon>Colletotrichum graminicola species complex</taxon>
    </lineage>
</organism>
<comment type="caution">
    <text evidence="1">The sequence shown here is derived from an EMBL/GenBank/DDBJ whole genome shotgun (WGS) entry which is preliminary data.</text>
</comment>
<name>A0AAD9M4F8_9PEZI</name>
<sequence>MSLFSSATNSAQGSESRSCSRFSGIVRELAAMTKFPRQRDRWFTGTDKFLLRTHRAGLLVSRGRLGYLRGKRVPRWCAAPSLNLRDRSPKLQRLAFDRLYFSILRRAAPAGIISMPCNDIHVEIRQTLWFESSRKKIGETFESSIKPTQGCRGCWFPKAELDARPSTPVWKHRTVDSAGY</sequence>
<dbReference type="EMBL" id="MU842875">
    <property type="protein sequence ID" value="KAK2028650.1"/>
    <property type="molecule type" value="Genomic_DNA"/>
</dbReference>
<evidence type="ECO:0000313" key="1">
    <source>
        <dbReference type="EMBL" id="KAK2028650.1"/>
    </source>
</evidence>
<dbReference type="AlphaFoldDB" id="A0AAD9M4F8"/>